<name>R9ZYQ3_9CAUD</name>
<reference evidence="3" key="2">
    <citation type="submission" date="2013-03" db="EMBL/GenBank/DDBJ databases">
        <title>The Cellulophaga phages: a novel, diverse, and globally ubiquitous model system.</title>
        <authorList>
            <person name="Holmfeldt K."/>
            <person name="Solonenko N."/>
            <person name="Shah M."/>
            <person name="Corrier K."/>
            <person name="Riemann L."/>
            <person name="VerBerkmoes N.C."/>
            <person name="Sullivan M.B."/>
        </authorList>
    </citation>
    <scope>NUCLEOTIDE SEQUENCE [LARGE SCALE GENOMIC DNA]</scope>
</reference>
<dbReference type="Proteomes" id="UP000014731">
    <property type="component" value="Segment"/>
</dbReference>
<proteinExistence type="predicted"/>
<dbReference type="EMBL" id="KC821608">
    <property type="protein sequence ID" value="AGO47447.1"/>
    <property type="molecule type" value="Genomic_DNA"/>
</dbReference>
<evidence type="ECO:0000313" key="2">
    <source>
        <dbReference type="EMBL" id="AGO47447.1"/>
    </source>
</evidence>
<evidence type="ECO:0000313" key="3">
    <source>
        <dbReference type="Proteomes" id="UP000014731"/>
    </source>
</evidence>
<evidence type="ECO:0000256" key="1">
    <source>
        <dbReference type="SAM" id="MobiDB-lite"/>
    </source>
</evidence>
<protein>
    <submittedName>
        <fullName evidence="2">Uncharacterized protein</fullName>
    </submittedName>
</protein>
<gene>
    <name evidence="2" type="ORF">Phi19:3_gp043</name>
</gene>
<feature type="compositionally biased region" description="Basic and acidic residues" evidence="1">
    <location>
        <begin position="31"/>
        <end position="45"/>
    </location>
</feature>
<accession>R9ZYQ3</accession>
<dbReference type="RefSeq" id="YP_008240828.1">
    <property type="nucleotide sequence ID" value="NC_021789.1"/>
</dbReference>
<keyword evidence="3" id="KW-1185">Reference proteome</keyword>
<dbReference type="GeneID" id="16880980"/>
<dbReference type="KEGG" id="vg:16880980"/>
<sequence length="45" mass="5138">METTQKKLAPAWWEQNKCLITGGTISGTLPPKRDQKKQLKKETPK</sequence>
<feature type="region of interest" description="Disordered" evidence="1">
    <location>
        <begin position="21"/>
        <end position="45"/>
    </location>
</feature>
<dbReference type="OrthoDB" id="26788at10239"/>
<organism evidence="2 3">
    <name type="scientific">Cellulophaga phage phi19:3</name>
    <dbReference type="NCBI Taxonomy" id="1327971"/>
    <lineage>
        <taxon>Viruses</taxon>
        <taxon>Duplodnaviria</taxon>
        <taxon>Heunggongvirae</taxon>
        <taxon>Uroviricota</taxon>
        <taxon>Caudoviricetes</taxon>
        <taxon>Pachyviridae</taxon>
        <taxon>Baltivirus</taxon>
        <taxon>Baltivirus phi19tres</taxon>
    </lineage>
</organism>
<reference evidence="2 3" key="1">
    <citation type="journal article" date="2013" name="Proc. Natl. Acad. Sci. U.S.A.">
        <title>Twelve previously unknown phage genera are ubiquitous in global oceans.</title>
        <authorList>
            <person name="Holmfeldt K."/>
            <person name="Solonenko N."/>
            <person name="Shah M."/>
            <person name="Corrier K."/>
            <person name="Riemann L."/>
            <person name="Verberkmoes N.C."/>
            <person name="Sullivan M.B."/>
        </authorList>
    </citation>
    <scope>NUCLEOTIDE SEQUENCE [LARGE SCALE GENOMIC DNA]</scope>
    <source>
        <strain evidence="2">Phi19:3</strain>
    </source>
</reference>